<keyword evidence="2" id="KW-0378">Hydrolase</keyword>
<evidence type="ECO:0000259" key="6">
    <source>
        <dbReference type="Pfam" id="PF22590"/>
    </source>
</evidence>
<dbReference type="Gene3D" id="3.40.50.300">
    <property type="entry name" value="P-loop containing nucleotide triphosphate hydrolases"/>
    <property type="match status" value="1"/>
</dbReference>
<dbReference type="Proteomes" id="UP000222564">
    <property type="component" value="Unassembled WGS sequence"/>
</dbReference>
<dbReference type="OrthoDB" id="9810236at2"/>
<sequence>MVQLWEALFNTKANKTMNFHKLSRAVVILDEPQSISPNLWGGLSDTLNYLSEKLGTTFLFMTATQPHINAAAELAPRDLSRPFERHRYLVKSKKYEFDELCDLLCDNLPVTQGSGLVVLNTKRAAIKAYEALKAVITDAPMLFLSAWMTPWHRKKVLAQLRQLEEQNIQRYLISTQVVEAGVDLDFDWVFRDMGPLDSIVQVAGRCNRHLKCLQPGKVMVAELMNRSRTIAKAVYDDILLFATSETLPRDREFGENEVVRLIDTYYTKILDALRSVPIYKNLSSGKWNEVPPLIDKQKYREADVIIEQSGEVRKILEQLQNRQWSLEERHEQKQLFRELQQYMISIPEKYIRACRSAMTEIATQDTLEPFGEVFGGHAYLMTRDGMNTGLYDAVLGFVPPDDAVSGAVIIDD</sequence>
<dbReference type="SUPFAM" id="SSF52540">
    <property type="entry name" value="P-loop containing nucleoside triphosphate hydrolases"/>
    <property type="match status" value="1"/>
</dbReference>
<dbReference type="GO" id="GO:0016787">
    <property type="term" value="F:hydrolase activity"/>
    <property type="evidence" value="ECO:0007669"/>
    <property type="project" value="UniProtKB-KW"/>
</dbReference>
<comment type="caution">
    <text evidence="7">The sequence shown here is derived from an EMBL/GenBank/DDBJ whole genome shotgun (WGS) entry which is preliminary data.</text>
</comment>
<accession>A0A2C6MJD5</accession>
<proteinExistence type="predicted"/>
<dbReference type="Pfam" id="PF22590">
    <property type="entry name" value="Cas3-like_C_2"/>
    <property type="match status" value="1"/>
</dbReference>
<evidence type="ECO:0000313" key="8">
    <source>
        <dbReference type="Proteomes" id="UP000222564"/>
    </source>
</evidence>
<name>A0A2C6MJD5_9FIRM</name>
<protein>
    <recommendedName>
        <fullName evidence="6">CRISPR-associated nuclease/helicase Cas3 domain-containing protein</fullName>
    </recommendedName>
</protein>
<dbReference type="GO" id="GO:0004386">
    <property type="term" value="F:helicase activity"/>
    <property type="evidence" value="ECO:0007669"/>
    <property type="project" value="UniProtKB-KW"/>
</dbReference>
<evidence type="ECO:0000256" key="4">
    <source>
        <dbReference type="ARBA" id="ARBA00022840"/>
    </source>
</evidence>
<dbReference type="GO" id="GO:0051607">
    <property type="term" value="P:defense response to virus"/>
    <property type="evidence" value="ECO:0007669"/>
    <property type="project" value="UniProtKB-KW"/>
</dbReference>
<keyword evidence="4" id="KW-0067">ATP-binding</keyword>
<gene>
    <name evidence="7" type="ORF">P378_01915</name>
</gene>
<keyword evidence="8" id="KW-1185">Reference proteome</keyword>
<keyword evidence="5" id="KW-0051">Antiviral defense</keyword>
<organism evidence="7 8">
    <name type="scientific">Desulforamulus profundi</name>
    <dbReference type="NCBI Taxonomy" id="1383067"/>
    <lineage>
        <taxon>Bacteria</taxon>
        <taxon>Bacillati</taxon>
        <taxon>Bacillota</taxon>
        <taxon>Clostridia</taxon>
        <taxon>Eubacteriales</taxon>
        <taxon>Peptococcaceae</taxon>
        <taxon>Desulforamulus</taxon>
    </lineage>
</organism>
<evidence type="ECO:0000256" key="2">
    <source>
        <dbReference type="ARBA" id="ARBA00022801"/>
    </source>
</evidence>
<dbReference type="InterPro" id="IPR027417">
    <property type="entry name" value="P-loop_NTPase"/>
</dbReference>
<evidence type="ECO:0000256" key="5">
    <source>
        <dbReference type="ARBA" id="ARBA00023118"/>
    </source>
</evidence>
<reference evidence="7 8" key="1">
    <citation type="submission" date="2013-09" db="EMBL/GenBank/DDBJ databases">
        <title>Biodegradation of hydrocarbons in the deep terrestrial subsurface : characterization of a microbial consortium composed of two Desulfotomaculum species originating from a deep geological formation.</title>
        <authorList>
            <person name="Aullo T."/>
            <person name="Berlendis S."/>
            <person name="Lascourreges J.-F."/>
            <person name="Dessort D."/>
            <person name="Saint-Laurent S."/>
            <person name="Schraauwers B."/>
            <person name="Mas J."/>
            <person name="Magot M."/>
            <person name="Ranchou-Peyruse A."/>
        </authorList>
    </citation>
    <scope>NUCLEOTIDE SEQUENCE [LARGE SCALE GENOMIC DNA]</scope>
    <source>
        <strain evidence="7 8">Bs107</strain>
    </source>
</reference>
<dbReference type="EMBL" id="AWQQ01000017">
    <property type="protein sequence ID" value="PHJ39626.1"/>
    <property type="molecule type" value="Genomic_DNA"/>
</dbReference>
<feature type="domain" description="CRISPR-associated nuclease/helicase Cas3" evidence="6">
    <location>
        <begin position="112"/>
        <end position="209"/>
    </location>
</feature>
<dbReference type="InterPro" id="IPR054712">
    <property type="entry name" value="Cas3-like_dom"/>
</dbReference>
<dbReference type="GO" id="GO:0005524">
    <property type="term" value="F:ATP binding"/>
    <property type="evidence" value="ECO:0007669"/>
    <property type="project" value="UniProtKB-KW"/>
</dbReference>
<evidence type="ECO:0000313" key="7">
    <source>
        <dbReference type="EMBL" id="PHJ39626.1"/>
    </source>
</evidence>
<evidence type="ECO:0000256" key="3">
    <source>
        <dbReference type="ARBA" id="ARBA00022806"/>
    </source>
</evidence>
<dbReference type="RefSeq" id="WP_099082053.1">
    <property type="nucleotide sequence ID" value="NZ_AWQQ01000017.1"/>
</dbReference>
<evidence type="ECO:0000256" key="1">
    <source>
        <dbReference type="ARBA" id="ARBA00022741"/>
    </source>
</evidence>
<keyword evidence="1" id="KW-0547">Nucleotide-binding</keyword>
<keyword evidence="3" id="KW-0347">Helicase</keyword>
<dbReference type="AlphaFoldDB" id="A0A2C6MJD5"/>